<feature type="transmembrane region" description="Helical" evidence="1">
    <location>
        <begin position="208"/>
        <end position="229"/>
    </location>
</feature>
<name>A0A2H1KBC0_BRELN</name>
<dbReference type="EMBL" id="FXYY01000025">
    <property type="protein sequence ID" value="SMX96949.1"/>
    <property type="molecule type" value="Genomic_DNA"/>
</dbReference>
<feature type="transmembrane region" description="Helical" evidence="1">
    <location>
        <begin position="241"/>
        <end position="261"/>
    </location>
</feature>
<dbReference type="PANTHER" id="PTHR30590">
    <property type="entry name" value="INNER MEMBRANE PROTEIN"/>
    <property type="match status" value="1"/>
</dbReference>
<feature type="transmembrane region" description="Helical" evidence="1">
    <location>
        <begin position="281"/>
        <end position="298"/>
    </location>
</feature>
<proteinExistence type="predicted"/>
<dbReference type="PANTHER" id="PTHR30590:SF2">
    <property type="entry name" value="INNER MEMBRANE PROTEIN"/>
    <property type="match status" value="1"/>
</dbReference>
<keyword evidence="1" id="KW-1133">Transmembrane helix</keyword>
<dbReference type="AlphaFoldDB" id="A0A2H1KBC0"/>
<dbReference type="RefSeq" id="WP_101555750.1">
    <property type="nucleotide sequence ID" value="NZ_FXYY01000025.1"/>
</dbReference>
<keyword evidence="1" id="KW-0472">Membrane</keyword>
<keyword evidence="1" id="KW-0812">Transmembrane</keyword>
<feature type="transmembrane region" description="Helical" evidence="1">
    <location>
        <begin position="108"/>
        <end position="138"/>
    </location>
</feature>
<dbReference type="Pfam" id="PF04235">
    <property type="entry name" value="DUF418"/>
    <property type="match status" value="1"/>
</dbReference>
<dbReference type="InterPro" id="IPR007349">
    <property type="entry name" value="DUF418"/>
</dbReference>
<organism evidence="3 4">
    <name type="scientific">Brevibacterium linens ATCC 9172</name>
    <dbReference type="NCBI Taxonomy" id="1255617"/>
    <lineage>
        <taxon>Bacteria</taxon>
        <taxon>Bacillati</taxon>
        <taxon>Actinomycetota</taxon>
        <taxon>Actinomycetes</taxon>
        <taxon>Micrococcales</taxon>
        <taxon>Brevibacteriaceae</taxon>
        <taxon>Brevibacterium</taxon>
    </lineage>
</organism>
<feature type="transmembrane region" description="Helical" evidence="1">
    <location>
        <begin position="24"/>
        <end position="47"/>
    </location>
</feature>
<reference evidence="3 4" key="1">
    <citation type="submission" date="2017-03" db="EMBL/GenBank/DDBJ databases">
        <authorList>
            <person name="Afonso C.L."/>
            <person name="Miller P.J."/>
            <person name="Scott M.A."/>
            <person name="Spackman E."/>
            <person name="Goraichik I."/>
            <person name="Dimitrov K.M."/>
            <person name="Suarez D.L."/>
            <person name="Swayne D.E."/>
        </authorList>
    </citation>
    <scope>NUCLEOTIDE SEQUENCE [LARGE SCALE GENOMIC DNA]</scope>
    <source>
        <strain evidence="3 4">ATCC 9172</strain>
    </source>
</reference>
<dbReference type="InterPro" id="IPR052529">
    <property type="entry name" value="Bact_Transport_Assoc"/>
</dbReference>
<dbReference type="Proteomes" id="UP000234641">
    <property type="component" value="Unassembled WGS sequence"/>
</dbReference>
<accession>A0A2H1KBC0</accession>
<protein>
    <recommendedName>
        <fullName evidence="2">DUF418 domain-containing protein</fullName>
    </recommendedName>
</protein>
<feature type="domain" description="DUF418" evidence="2">
    <location>
        <begin position="213"/>
        <end position="346"/>
    </location>
</feature>
<feature type="transmembrane region" description="Helical" evidence="1">
    <location>
        <begin position="176"/>
        <end position="196"/>
    </location>
</feature>
<evidence type="ECO:0000256" key="1">
    <source>
        <dbReference type="SAM" id="Phobius"/>
    </source>
</evidence>
<feature type="transmembrane region" description="Helical" evidence="1">
    <location>
        <begin position="310"/>
        <end position="331"/>
    </location>
</feature>
<gene>
    <name evidence="3" type="ORF">BLIN9172_02996</name>
</gene>
<sequence>MIHESPHAKSAADRTQPSNPKDRIVSIHVIRGIAIAGILLINLGYFLSQAGQTEDPVGTDAVIWQVVDDIALGKFHFVFAFLFGTGVHIFLSRLRAKHRSTWVYVRRMIILIAAGIINSALGGIDVLASYGVLALLLLPLTRLPRWAFVILGVAAATVPDVLQLASSLGDLDPPTLLFPILSYVRTLGHMMLGFWLTGLGLYSAATRIPVTGLFILSLLGSVPIWIWTTAAGTGSTEAHEIAFRTALVPGLMYITGFILLLRTRLGRKSLCFLRLYGRMAFSNYLGQTVVCVLVIPLLTAHGHVSAAAGLLVWAVIIIAQCAFSTVWLRFFRYGPLEWLWRCGTYWELTPLRYAAETRSESASQS</sequence>
<evidence type="ECO:0000313" key="3">
    <source>
        <dbReference type="EMBL" id="SMX96949.1"/>
    </source>
</evidence>
<evidence type="ECO:0000259" key="2">
    <source>
        <dbReference type="Pfam" id="PF04235"/>
    </source>
</evidence>
<evidence type="ECO:0000313" key="4">
    <source>
        <dbReference type="Proteomes" id="UP000234641"/>
    </source>
</evidence>
<feature type="transmembrane region" description="Helical" evidence="1">
    <location>
        <begin position="75"/>
        <end position="96"/>
    </location>
</feature>